<dbReference type="EMBL" id="JBHTIS010002699">
    <property type="protein sequence ID" value="MFD1050235.1"/>
    <property type="molecule type" value="Genomic_DNA"/>
</dbReference>
<evidence type="ECO:0008006" key="3">
    <source>
        <dbReference type="Google" id="ProtNLM"/>
    </source>
</evidence>
<gene>
    <name evidence="1" type="ORF">ACFQ1S_34290</name>
</gene>
<reference evidence="2" key="1">
    <citation type="journal article" date="2019" name="Int. J. Syst. Evol. Microbiol.">
        <title>The Global Catalogue of Microorganisms (GCM) 10K type strain sequencing project: providing services to taxonomists for standard genome sequencing and annotation.</title>
        <authorList>
            <consortium name="The Broad Institute Genomics Platform"/>
            <consortium name="The Broad Institute Genome Sequencing Center for Infectious Disease"/>
            <person name="Wu L."/>
            <person name="Ma J."/>
        </authorList>
    </citation>
    <scope>NUCLEOTIDE SEQUENCE [LARGE SCALE GENOMIC DNA]</scope>
    <source>
        <strain evidence="2">JCM 31486</strain>
    </source>
</reference>
<evidence type="ECO:0000313" key="1">
    <source>
        <dbReference type="EMBL" id="MFD1050235.1"/>
    </source>
</evidence>
<accession>A0ABW3MI47</accession>
<name>A0ABW3MI47_9PSEU</name>
<keyword evidence="2" id="KW-1185">Reference proteome</keyword>
<comment type="caution">
    <text evidence="1">The sequence shown here is derived from an EMBL/GenBank/DDBJ whole genome shotgun (WGS) entry which is preliminary data.</text>
</comment>
<sequence length="65" mass="6966">PGPVHDAWVGLFDVAVKFFTDTKSNLDATAEALGKAIELYEATDRGAADKFNSMLAERGEPKPGK</sequence>
<organism evidence="1 2">
    <name type="scientific">Kibdelosporangium lantanae</name>
    <dbReference type="NCBI Taxonomy" id="1497396"/>
    <lineage>
        <taxon>Bacteria</taxon>
        <taxon>Bacillati</taxon>
        <taxon>Actinomycetota</taxon>
        <taxon>Actinomycetes</taxon>
        <taxon>Pseudonocardiales</taxon>
        <taxon>Pseudonocardiaceae</taxon>
        <taxon>Kibdelosporangium</taxon>
    </lineage>
</organism>
<feature type="non-terminal residue" evidence="1">
    <location>
        <position position="1"/>
    </location>
</feature>
<protein>
    <recommendedName>
        <fullName evidence="3">WXG100 family type VII secretion target</fullName>
    </recommendedName>
</protein>
<evidence type="ECO:0000313" key="2">
    <source>
        <dbReference type="Proteomes" id="UP001597045"/>
    </source>
</evidence>
<dbReference type="Proteomes" id="UP001597045">
    <property type="component" value="Unassembled WGS sequence"/>
</dbReference>
<proteinExistence type="predicted"/>